<accession>A0ABZ2SGU6</accession>
<dbReference type="RefSeq" id="WP_019293848.1">
    <property type="nucleotide sequence ID" value="NZ_CP094882.1"/>
</dbReference>
<evidence type="ECO:0000313" key="1">
    <source>
        <dbReference type="EMBL" id="WYC67929.1"/>
    </source>
</evidence>
<organism evidence="1 2">
    <name type="scientific">Lactococcus petauri</name>
    <dbReference type="NCBI Taxonomy" id="1940789"/>
    <lineage>
        <taxon>Bacteria</taxon>
        <taxon>Bacillati</taxon>
        <taxon>Bacillota</taxon>
        <taxon>Bacilli</taxon>
        <taxon>Lactobacillales</taxon>
        <taxon>Streptococcaceae</taxon>
        <taxon>Lactococcus</taxon>
    </lineage>
</organism>
<proteinExistence type="predicted"/>
<dbReference type="GeneID" id="75142825"/>
<dbReference type="InterPro" id="IPR025935">
    <property type="entry name" value="AbiH"/>
</dbReference>
<name>A0ABZ2SGU6_9LACT</name>
<evidence type="ECO:0000313" key="2">
    <source>
        <dbReference type="Proteomes" id="UP001456368"/>
    </source>
</evidence>
<gene>
    <name evidence="1" type="ORF">VNN45_03345</name>
</gene>
<sequence length="410" mass="48723">MEQLIILGNGFDLACNLKSKYEDFYRYIFDKEYKESFIDFKSHINQYQKFSSDLSIFSSLVDSMNVWEIIFYYYENVSLNTWTDVEQTISNHLEGLYYACVYRDDSYGRWHTYNLAHPDFSETTKRKYMYYEPIMKLLYHKTNENSYSLSDEDFLSEEEQIKSRWMSYKRALLNDLKEFESKFAEYLKHEADAMVYRKSVNKLFTKVIKGYDAEGSIEYRPEGNLTTNVLSFNYTEVETFDKDEKIPLNEYRNVHGKLSNQTEGTIFGIDLHDLKNTKTTDGNEQVKLFLEFTKTFRTLKMANTFGVKKLYSKRTKQIKFYGHGLGEADYSYFLSIFDSVDLYSGDTTLIFFYNPEIEDEEEKQFNRVSNLILKYAETLKNENHGDNLLHKLILENRVKILPLEFNPELL</sequence>
<dbReference type="Pfam" id="PF14253">
    <property type="entry name" value="AbiH"/>
    <property type="match status" value="1"/>
</dbReference>
<dbReference type="Proteomes" id="UP001456368">
    <property type="component" value="Chromosome"/>
</dbReference>
<protein>
    <submittedName>
        <fullName evidence="1">AbiH family protein</fullName>
    </submittedName>
</protein>
<reference evidence="1 2" key="1">
    <citation type="submission" date="2023-12" db="EMBL/GenBank/DDBJ databases">
        <title>Redefining Piscine Lactococcosis.</title>
        <authorList>
            <person name="Heckman T.I."/>
            <person name="Yazdi Z."/>
            <person name="Older C.E."/>
            <person name="Griffin M.J."/>
            <person name="Waldbieser G.C."/>
            <person name="Chow A.M."/>
            <person name="Medina Silva I."/>
            <person name="Anenson K.M."/>
            <person name="Garcia J.C."/>
            <person name="LaFrentz B.R."/>
            <person name="Slavic D."/>
            <person name="Toohey-Kurth K.L."/>
            <person name="Yant P."/>
            <person name="Fritz H.M."/>
            <person name="Henderson E."/>
            <person name="McDowall R."/>
            <person name="Cai H."/>
            <person name="Adikson M."/>
            <person name="Soto E."/>
        </authorList>
    </citation>
    <scope>NUCLEOTIDE SEQUENCE [LARGE SCALE GENOMIC DNA]</scope>
    <source>
        <strain evidence="1 2">R21-91A</strain>
    </source>
</reference>
<dbReference type="EMBL" id="CP141698">
    <property type="protein sequence ID" value="WYC67929.1"/>
    <property type="molecule type" value="Genomic_DNA"/>
</dbReference>
<keyword evidence="2" id="KW-1185">Reference proteome</keyword>